<proteinExistence type="predicted"/>
<name>A0A1I8PML4_STOCA</name>
<dbReference type="VEuPathDB" id="VectorBase:SCAU009418"/>
<dbReference type="EnsemblMetazoa" id="SCAU009418-RB">
    <property type="protein sequence ID" value="SCAU009418-PB"/>
    <property type="gene ID" value="SCAU009418"/>
</dbReference>
<dbReference type="Gene3D" id="1.10.10.60">
    <property type="entry name" value="Homeodomain-like"/>
    <property type="match status" value="1"/>
</dbReference>
<dbReference type="GO" id="GO:0045893">
    <property type="term" value="P:positive regulation of DNA-templated transcription"/>
    <property type="evidence" value="ECO:0007669"/>
    <property type="project" value="TreeGrafter"/>
</dbReference>
<organism evidence="3 4">
    <name type="scientific">Stomoxys calcitrans</name>
    <name type="common">Stable fly</name>
    <name type="synonym">Conops calcitrans</name>
    <dbReference type="NCBI Taxonomy" id="35570"/>
    <lineage>
        <taxon>Eukaryota</taxon>
        <taxon>Metazoa</taxon>
        <taxon>Ecdysozoa</taxon>
        <taxon>Arthropoda</taxon>
        <taxon>Hexapoda</taxon>
        <taxon>Insecta</taxon>
        <taxon>Pterygota</taxon>
        <taxon>Neoptera</taxon>
        <taxon>Endopterygota</taxon>
        <taxon>Diptera</taxon>
        <taxon>Brachycera</taxon>
        <taxon>Muscomorpha</taxon>
        <taxon>Muscoidea</taxon>
        <taxon>Muscidae</taxon>
        <taxon>Stomoxys</taxon>
    </lineage>
</organism>
<dbReference type="Pfam" id="PF13837">
    <property type="entry name" value="Myb_DNA-bind_4"/>
    <property type="match status" value="1"/>
</dbReference>
<feature type="domain" description="Myb/SANT-like DNA-binding" evidence="2">
    <location>
        <begin position="11"/>
        <end position="104"/>
    </location>
</feature>
<evidence type="ECO:0000313" key="4">
    <source>
        <dbReference type="Proteomes" id="UP000095300"/>
    </source>
</evidence>
<keyword evidence="4" id="KW-1185">Reference proteome</keyword>
<dbReference type="InterPro" id="IPR026095">
    <property type="entry name" value="Myb/SANT-like_DNA-bd_dom_prot"/>
</dbReference>
<protein>
    <recommendedName>
        <fullName evidence="2">Myb/SANT-like DNA-binding domain-containing protein</fullName>
    </recommendedName>
</protein>
<dbReference type="AlphaFoldDB" id="A0A1I8PML4"/>
<accession>A0A1I8PML4</accession>
<dbReference type="PANTHER" id="PTHR22666:SF3">
    <property type="entry name" value="MYB_SANT-LIKE DNA-BINDING DOMAIN-CONTAINING PROTEIN 1"/>
    <property type="match status" value="1"/>
</dbReference>
<evidence type="ECO:0000313" key="3">
    <source>
        <dbReference type="EnsemblMetazoa" id="SCAU009418-PB"/>
    </source>
</evidence>
<sequence length="396" mass="45874">MEKDSSAKQTRKRWSVEGEHFLLTLWVKHLEELREARKNAHVYINMAAAMSAKGYFYSREEIKTKLHNLTSKYRFFSSYRDEIKKSDQTGQPPSWDLFEKINKILGEYKYHKASSFEEQSFAITDTMSSRSYKSASAPPSHMATRTTDWSCGNVSFCFQAQRRVYVLNCMFCSQVCLHWDSFINHMEQEHDEDLCSEHLMQKEPPAVNIEHDYRIATKRRKTNTSNTSDNNRDGDDRLSNKADFNSDPLIATHDVTRFPENVSIKTESAMEIIDEYEDTNTISDKEDEASVTYEDEADITTDEQTANSYKAQTTATKSDVQALMDKLDLAHRLIYRLLDEVKSLKGQTSTTATNTPTVTSSRKNRQFERGDDFLQCDQKRSPDQRFMGFITEQQNL</sequence>
<evidence type="ECO:0000259" key="2">
    <source>
        <dbReference type="Pfam" id="PF13837"/>
    </source>
</evidence>
<dbReference type="GO" id="GO:0016604">
    <property type="term" value="C:nuclear body"/>
    <property type="evidence" value="ECO:0007669"/>
    <property type="project" value="TreeGrafter"/>
</dbReference>
<feature type="compositionally biased region" description="Basic and acidic residues" evidence="1">
    <location>
        <begin position="230"/>
        <end position="240"/>
    </location>
</feature>
<gene>
    <name evidence="3" type="primary">106083822</name>
</gene>
<dbReference type="InterPro" id="IPR044822">
    <property type="entry name" value="Myb_DNA-bind_4"/>
</dbReference>
<dbReference type="Proteomes" id="UP000095300">
    <property type="component" value="Unassembled WGS sequence"/>
</dbReference>
<dbReference type="PANTHER" id="PTHR22666">
    <property type="entry name" value="MYB_SANT-LIKE DNA-BINDING DOMAIN-CONTAINING PROTEIN 1"/>
    <property type="match status" value="1"/>
</dbReference>
<feature type="region of interest" description="Disordered" evidence="1">
    <location>
        <begin position="213"/>
        <end position="242"/>
    </location>
</feature>
<dbReference type="OrthoDB" id="6605095at2759"/>
<evidence type="ECO:0000256" key="1">
    <source>
        <dbReference type="SAM" id="MobiDB-lite"/>
    </source>
</evidence>
<reference evidence="3" key="1">
    <citation type="submission" date="2020-05" db="UniProtKB">
        <authorList>
            <consortium name="EnsemblMetazoa"/>
        </authorList>
    </citation>
    <scope>IDENTIFICATION</scope>
    <source>
        <strain evidence="3">USDA</strain>
    </source>
</reference>